<evidence type="ECO:0000313" key="19">
    <source>
        <dbReference type="EMBL" id="AXE27473.1"/>
    </source>
</evidence>
<evidence type="ECO:0000256" key="17">
    <source>
        <dbReference type="PROSITE-ProRule" id="PRU00703"/>
    </source>
</evidence>
<feature type="transmembrane region" description="Helical" evidence="14">
    <location>
        <begin position="12"/>
        <end position="33"/>
    </location>
</feature>
<dbReference type="InterPro" id="IPR000644">
    <property type="entry name" value="CBS_dom"/>
</dbReference>
<comment type="subcellular location">
    <subcellularLocation>
        <location evidence="1 14">Cell membrane</location>
        <topology evidence="1 14">Multi-pass membrane protein</topology>
    </subcellularLocation>
</comment>
<evidence type="ECO:0000313" key="20">
    <source>
        <dbReference type="Proteomes" id="UP000252004"/>
    </source>
</evidence>
<comment type="cofactor">
    <cofactor evidence="14 16">
        <name>Zn(2+)</name>
        <dbReference type="ChEBI" id="CHEBI:29105"/>
    </cofactor>
    <text evidence="14 16">Binds 1 zinc ion per subunit.</text>
</comment>
<dbReference type="AlphaFoldDB" id="A0A344U9A2"/>
<evidence type="ECO:0000256" key="8">
    <source>
        <dbReference type="ARBA" id="ARBA00022801"/>
    </source>
</evidence>
<keyword evidence="4 14" id="KW-0645">Protease</keyword>
<keyword evidence="20" id="KW-1185">Reference proteome</keyword>
<organism evidence="19 20">
    <name type="scientific">Streptomyces globosus</name>
    <dbReference type="NCBI Taxonomy" id="68209"/>
    <lineage>
        <taxon>Bacteria</taxon>
        <taxon>Bacillati</taxon>
        <taxon>Actinomycetota</taxon>
        <taxon>Actinomycetes</taxon>
        <taxon>Kitasatosporales</taxon>
        <taxon>Streptomycetaceae</taxon>
        <taxon>Streptomyces</taxon>
    </lineage>
</organism>
<dbReference type="PROSITE" id="PS51371">
    <property type="entry name" value="CBS"/>
    <property type="match status" value="1"/>
</dbReference>
<dbReference type="PANTHER" id="PTHR39188:SF3">
    <property type="entry name" value="STAGE IV SPORULATION PROTEIN FB"/>
    <property type="match status" value="1"/>
</dbReference>
<dbReference type="Proteomes" id="UP000252004">
    <property type="component" value="Chromosome"/>
</dbReference>
<reference evidence="19 20" key="1">
    <citation type="submission" date="2018-01" db="EMBL/GenBank/DDBJ databases">
        <title>Draft genome Sequence of streptomyces globosus LZH-48.</title>
        <authorList>
            <person name="Ran K."/>
            <person name="Li Z."/>
            <person name="Wei S."/>
            <person name="Dong R."/>
        </authorList>
    </citation>
    <scope>NUCLEOTIDE SEQUENCE [LARGE SCALE GENOMIC DNA]</scope>
    <source>
        <strain evidence="19 20">LZH-48</strain>
    </source>
</reference>
<feature type="transmembrane region" description="Helical" evidence="14">
    <location>
        <begin position="185"/>
        <end position="208"/>
    </location>
</feature>
<dbReference type="PIRSF" id="PIRSF006404">
    <property type="entry name" value="UCP006404_Pept_M50_CBS"/>
    <property type="match status" value="1"/>
</dbReference>
<evidence type="ECO:0000256" key="6">
    <source>
        <dbReference type="ARBA" id="ARBA00022723"/>
    </source>
</evidence>
<evidence type="ECO:0000259" key="18">
    <source>
        <dbReference type="PROSITE" id="PS51371"/>
    </source>
</evidence>
<dbReference type="InterPro" id="IPR016483">
    <property type="entry name" value="UCP006404_Pept_M50_CBS"/>
</dbReference>
<evidence type="ECO:0000256" key="2">
    <source>
        <dbReference type="ARBA" id="ARBA00007931"/>
    </source>
</evidence>
<feature type="binding site" evidence="16">
    <location>
        <position position="165"/>
    </location>
    <ligand>
        <name>Zn(2+)</name>
        <dbReference type="ChEBI" id="CHEBI:29105"/>
        <note>catalytic</note>
    </ligand>
</feature>
<evidence type="ECO:0000256" key="15">
    <source>
        <dbReference type="PIRSR" id="PIRSR006404-1"/>
    </source>
</evidence>
<evidence type="ECO:0000256" key="9">
    <source>
        <dbReference type="ARBA" id="ARBA00022833"/>
    </source>
</evidence>
<dbReference type="GO" id="GO:0005886">
    <property type="term" value="C:plasma membrane"/>
    <property type="evidence" value="ECO:0007669"/>
    <property type="project" value="UniProtKB-SubCell"/>
</dbReference>
<dbReference type="EMBL" id="CP030862">
    <property type="protein sequence ID" value="AXE27473.1"/>
    <property type="molecule type" value="Genomic_DNA"/>
</dbReference>
<keyword evidence="13 14" id="KW-0472">Membrane</keyword>
<dbReference type="Gene3D" id="3.10.580.10">
    <property type="entry name" value="CBS-domain"/>
    <property type="match status" value="1"/>
</dbReference>
<evidence type="ECO:0000256" key="3">
    <source>
        <dbReference type="ARBA" id="ARBA00022475"/>
    </source>
</evidence>
<feature type="binding site" evidence="16">
    <location>
        <position position="70"/>
    </location>
    <ligand>
        <name>Zn(2+)</name>
        <dbReference type="ChEBI" id="CHEBI:29105"/>
        <note>catalytic</note>
    </ligand>
</feature>
<dbReference type="InterPro" id="IPR046342">
    <property type="entry name" value="CBS_dom_sf"/>
</dbReference>
<keyword evidence="3 14" id="KW-1003">Cell membrane</keyword>
<evidence type="ECO:0000256" key="14">
    <source>
        <dbReference type="PIRNR" id="PIRNR006404"/>
    </source>
</evidence>
<name>A0A344U9A2_9ACTN</name>
<dbReference type="PANTHER" id="PTHR39188">
    <property type="entry name" value="MEMBRANE-ASSOCIATED ZINC METALLOPROTEASE M50B"/>
    <property type="match status" value="1"/>
</dbReference>
<comment type="similarity">
    <text evidence="2 14">Belongs to the peptidase M50B family.</text>
</comment>
<feature type="transmembrane region" description="Helical" evidence="14">
    <location>
        <begin position="45"/>
        <end position="66"/>
    </location>
</feature>
<evidence type="ECO:0000256" key="10">
    <source>
        <dbReference type="ARBA" id="ARBA00022989"/>
    </source>
</evidence>
<keyword evidence="9 14" id="KW-0862">Zinc</keyword>
<dbReference type="Pfam" id="PF02163">
    <property type="entry name" value="Peptidase_M50"/>
    <property type="match status" value="2"/>
</dbReference>
<dbReference type="SUPFAM" id="SSF54631">
    <property type="entry name" value="CBS-domain pair"/>
    <property type="match status" value="1"/>
</dbReference>
<dbReference type="GO" id="GO:0046872">
    <property type="term" value="F:metal ion binding"/>
    <property type="evidence" value="ECO:0007669"/>
    <property type="project" value="UniProtKB-UniRule"/>
</dbReference>
<keyword evidence="7" id="KW-0677">Repeat</keyword>
<evidence type="ECO:0000256" key="5">
    <source>
        <dbReference type="ARBA" id="ARBA00022692"/>
    </source>
</evidence>
<proteinExistence type="inferred from homology"/>
<keyword evidence="10 14" id="KW-1133">Transmembrane helix</keyword>
<dbReference type="OrthoDB" id="9781963at2"/>
<dbReference type="CDD" id="cd06164">
    <property type="entry name" value="S2P-M50_SpoIVFB_CBS"/>
    <property type="match status" value="1"/>
</dbReference>
<evidence type="ECO:0000256" key="11">
    <source>
        <dbReference type="ARBA" id="ARBA00023049"/>
    </source>
</evidence>
<evidence type="ECO:0000256" key="4">
    <source>
        <dbReference type="ARBA" id="ARBA00022670"/>
    </source>
</evidence>
<evidence type="ECO:0000256" key="13">
    <source>
        <dbReference type="ARBA" id="ARBA00023136"/>
    </source>
</evidence>
<dbReference type="KEGG" id="sgz:C0216_12830"/>
<evidence type="ECO:0000256" key="7">
    <source>
        <dbReference type="ARBA" id="ARBA00022737"/>
    </source>
</evidence>
<feature type="binding site" evidence="16">
    <location>
        <position position="66"/>
    </location>
    <ligand>
        <name>Zn(2+)</name>
        <dbReference type="ChEBI" id="CHEBI:29105"/>
        <note>catalytic</note>
    </ligand>
</feature>
<dbReference type="GO" id="GO:0006508">
    <property type="term" value="P:proteolysis"/>
    <property type="evidence" value="ECO:0007669"/>
    <property type="project" value="UniProtKB-KW"/>
</dbReference>
<accession>A0A344U9A2</accession>
<sequence>MKPTFSLGTIAGVRVGVHWSVLVIVAVIALVLSGRLPAAHPGRPGWQYAVTTLVAAAFLLLSLLAHELSHAVVARRNGVAVGDITLWLLGGMARLGGEPPTPGAEARIAGVGPLVSLLLGLLFGLLAGAAAAALGAGLAVEALAWLGGINVLLAVFNALPAAPLDGGRLLRAVVWRRTGDRLRATAVATGASRLLGWALVAVGLLLVLRGVPLSGIWIVLVGWFLVAVATAEGSQAKLEELLSGVTVGEAMGRDPVTVPASLAVGRFLAAPQFRFRHSAFPVVDADRRPVGLVSVNAAARVPEERHGTTRVADVMIPIEEVPTPHPGDPLTGVLPVLESSPAHRAVVLAGGAVVGVVTSSDVSRVTSWLASSRWRKRAV</sequence>
<keyword evidence="12 17" id="KW-0129">CBS domain</keyword>
<dbReference type="Pfam" id="PF00571">
    <property type="entry name" value="CBS"/>
    <property type="match status" value="1"/>
</dbReference>
<dbReference type="InterPro" id="IPR008915">
    <property type="entry name" value="Peptidase_M50"/>
</dbReference>
<evidence type="ECO:0000256" key="16">
    <source>
        <dbReference type="PIRSR" id="PIRSR006404-2"/>
    </source>
</evidence>
<protein>
    <recommendedName>
        <fullName evidence="14">Zinc metalloprotease</fullName>
    </recommendedName>
</protein>
<keyword evidence="5 14" id="KW-0812">Transmembrane</keyword>
<feature type="domain" description="CBS" evidence="18">
    <location>
        <begin position="251"/>
        <end position="309"/>
    </location>
</feature>
<keyword evidence="6 14" id="KW-0479">Metal-binding</keyword>
<feature type="transmembrane region" description="Helical" evidence="14">
    <location>
        <begin position="142"/>
        <end position="164"/>
    </location>
</feature>
<evidence type="ECO:0000256" key="12">
    <source>
        <dbReference type="ARBA" id="ARBA00023122"/>
    </source>
</evidence>
<gene>
    <name evidence="19" type="ORF">C0216_12830</name>
</gene>
<evidence type="ECO:0000256" key="1">
    <source>
        <dbReference type="ARBA" id="ARBA00004651"/>
    </source>
</evidence>
<feature type="transmembrane region" description="Helical" evidence="14">
    <location>
        <begin position="214"/>
        <end position="231"/>
    </location>
</feature>
<feature type="active site" evidence="15">
    <location>
        <position position="67"/>
    </location>
</feature>
<keyword evidence="11 14" id="KW-0482">Metalloprotease</keyword>
<feature type="transmembrane region" description="Helical" evidence="14">
    <location>
        <begin position="114"/>
        <end position="136"/>
    </location>
</feature>
<keyword evidence="8 14" id="KW-0378">Hydrolase</keyword>
<dbReference type="SMART" id="SM00116">
    <property type="entry name" value="CBS"/>
    <property type="match status" value="2"/>
</dbReference>
<dbReference type="GO" id="GO:0008237">
    <property type="term" value="F:metallopeptidase activity"/>
    <property type="evidence" value="ECO:0007669"/>
    <property type="project" value="UniProtKB-UniRule"/>
</dbReference>